<dbReference type="EMBL" id="JACHIE010000005">
    <property type="protein sequence ID" value="MBB6457008.1"/>
    <property type="molecule type" value="Genomic_DNA"/>
</dbReference>
<reference evidence="1 2" key="1">
    <citation type="submission" date="2020-08" db="EMBL/GenBank/DDBJ databases">
        <title>Genomic Encyclopedia of Type Strains, Phase IV (KMG-IV): sequencing the most valuable type-strain genomes for metagenomic binning, comparative biology and taxonomic classification.</title>
        <authorList>
            <person name="Goeker M."/>
        </authorList>
    </citation>
    <scope>NUCLEOTIDE SEQUENCE [LARGE SCALE GENOMIC DNA]</scope>
    <source>
        <strain evidence="1 2">DSM 4491</strain>
    </source>
</reference>
<accession>A0A841QF33</accession>
<protein>
    <submittedName>
        <fullName evidence="1">Uncharacterized protein</fullName>
    </submittedName>
</protein>
<proteinExistence type="predicted"/>
<name>A0A841QF33_9PROT</name>
<evidence type="ECO:0000313" key="1">
    <source>
        <dbReference type="EMBL" id="MBB6457008.1"/>
    </source>
</evidence>
<organism evidence="1 2">
    <name type="scientific">Acetobacter lovaniensis</name>
    <dbReference type="NCBI Taxonomy" id="104100"/>
    <lineage>
        <taxon>Bacteria</taxon>
        <taxon>Pseudomonadati</taxon>
        <taxon>Pseudomonadota</taxon>
        <taxon>Alphaproteobacteria</taxon>
        <taxon>Acetobacterales</taxon>
        <taxon>Acetobacteraceae</taxon>
        <taxon>Acetobacter</taxon>
    </lineage>
</organism>
<dbReference type="AlphaFoldDB" id="A0A841QF33"/>
<dbReference type="Proteomes" id="UP000578000">
    <property type="component" value="Unassembled WGS sequence"/>
</dbReference>
<evidence type="ECO:0000313" key="2">
    <source>
        <dbReference type="Proteomes" id="UP000578000"/>
    </source>
</evidence>
<comment type="caution">
    <text evidence="1">The sequence shown here is derived from an EMBL/GenBank/DDBJ whole genome shotgun (WGS) entry which is preliminary data.</text>
</comment>
<gene>
    <name evidence="1" type="ORF">HNR55_001591</name>
</gene>
<keyword evidence="2" id="KW-1185">Reference proteome</keyword>
<sequence length="78" mass="8834">MCDEGAIRYVFHFLIPPEFAGQRHPFTMDAAGNSAARWKLFSGTGRYERWDEDKGSPCRALLGAVSFRTLGFFPAQYL</sequence>